<gene>
    <name evidence="2" type="ORF">PFLCHA0_c30380</name>
</gene>
<dbReference type="Proteomes" id="UP000013940">
    <property type="component" value="Chromosome"/>
</dbReference>
<name>A0A2C9EMP9_PSEPH</name>
<dbReference type="RefSeq" id="WP_015635610.1">
    <property type="nucleotide sequence ID" value="NC_021237.1"/>
</dbReference>
<dbReference type="EMBL" id="CP003190">
    <property type="protein sequence ID" value="AGL84808.1"/>
    <property type="molecule type" value="Genomic_DNA"/>
</dbReference>
<evidence type="ECO:0000313" key="3">
    <source>
        <dbReference type="Proteomes" id="UP000013940"/>
    </source>
</evidence>
<dbReference type="KEGG" id="pprc:PFLCHA0_c30380"/>
<feature type="signal peptide" evidence="1">
    <location>
        <begin position="1"/>
        <end position="22"/>
    </location>
</feature>
<feature type="chain" id="PRO_5012135204" evidence="1">
    <location>
        <begin position="23"/>
        <end position="219"/>
    </location>
</feature>
<accession>A0A2C9EMP9</accession>
<dbReference type="GeneID" id="57476031"/>
<organism evidence="2 3">
    <name type="scientific">Pseudomonas protegens (strain DSM 19095 / LMG 27888 / CFBP 6595 / CHA0)</name>
    <dbReference type="NCBI Taxonomy" id="1124983"/>
    <lineage>
        <taxon>Bacteria</taxon>
        <taxon>Pseudomonadati</taxon>
        <taxon>Pseudomonadota</taxon>
        <taxon>Gammaproteobacteria</taxon>
        <taxon>Pseudomonadales</taxon>
        <taxon>Pseudomonadaceae</taxon>
        <taxon>Pseudomonas</taxon>
    </lineage>
</organism>
<reference evidence="3" key="1">
    <citation type="journal article" date="2014" name="Genome Announc.">
        <title>Full-genome sequence of the plant growth-promoting bacterium Pseudomonas protegens CHA0.</title>
        <authorList>
            <person name="Jousset A."/>
            <person name="Schuldes J."/>
            <person name="Keel C."/>
            <person name="Maurhofer M."/>
            <person name="Daniel R."/>
            <person name="Scheu S."/>
            <person name="Thuermer A."/>
        </authorList>
    </citation>
    <scope>NUCLEOTIDE SEQUENCE [LARGE SCALE GENOMIC DNA]</scope>
    <source>
        <strain evidence="3">DSM 19095 / LMG 27888 / CFBP 6595 / CHA0</strain>
    </source>
</reference>
<sequence>MKRSSVLMAAVIGLALAPLAQASSMADSEEKAQLRKLFCESKGGADITGLGELKKSDDVGAVVVCKLPPSPTTVVENQAASSLAALPLTPVTATLAPPSGVYKLAPGASSVNTSCSANLAIAKWAGFPNTSNGNATLNCRGYNAGAAGGTLGCKIEWTGPTQVAIGVTPYGGQVAVNFNCQALYFGSVGTVMDFSYADPTYPRIRYGSVQATSSMTITQ</sequence>
<dbReference type="HOGENOM" id="CLU_1192993_0_0_6"/>
<evidence type="ECO:0000313" key="2">
    <source>
        <dbReference type="EMBL" id="AGL84808.1"/>
    </source>
</evidence>
<dbReference type="AlphaFoldDB" id="A0A2C9EMP9"/>
<protein>
    <submittedName>
        <fullName evidence="2">Uncharacterized protein</fullName>
    </submittedName>
</protein>
<proteinExistence type="predicted"/>
<keyword evidence="1" id="KW-0732">Signal</keyword>
<evidence type="ECO:0000256" key="1">
    <source>
        <dbReference type="SAM" id="SignalP"/>
    </source>
</evidence>